<protein>
    <submittedName>
        <fullName evidence="1">Uncharacterized protein</fullName>
    </submittedName>
</protein>
<proteinExistence type="predicted"/>
<evidence type="ECO:0000313" key="1">
    <source>
        <dbReference type="EMBL" id="EET58826.1"/>
    </source>
</evidence>
<evidence type="ECO:0000313" key="2">
    <source>
        <dbReference type="Proteomes" id="UP000005561"/>
    </source>
</evidence>
<gene>
    <name evidence="1" type="ORF">BRYFOR_09286</name>
</gene>
<reference evidence="1" key="1">
    <citation type="submission" date="2009-07" db="EMBL/GenBank/DDBJ databases">
        <authorList>
            <person name="Weinstock G."/>
            <person name="Sodergren E."/>
            <person name="Clifton S."/>
            <person name="Fulton L."/>
            <person name="Fulton B."/>
            <person name="Courtney L."/>
            <person name="Fronick C."/>
            <person name="Harrison M."/>
            <person name="Strong C."/>
            <person name="Farmer C."/>
            <person name="Delahaunty K."/>
            <person name="Markovic C."/>
            <person name="Hall O."/>
            <person name="Minx P."/>
            <person name="Tomlinson C."/>
            <person name="Mitreva M."/>
            <person name="Nelson J."/>
            <person name="Hou S."/>
            <person name="Wollam A."/>
            <person name="Pepin K.H."/>
            <person name="Johnson M."/>
            <person name="Bhonagiri V."/>
            <person name="Nash W.E."/>
            <person name="Warren W."/>
            <person name="Chinwalla A."/>
            <person name="Mardis E.R."/>
            <person name="Wilson R.K."/>
        </authorList>
    </citation>
    <scope>NUCLEOTIDE SEQUENCE [LARGE SCALE GENOMIC DNA]</scope>
    <source>
        <strain evidence="1">DSM 14469</strain>
    </source>
</reference>
<name>C6LKT8_9FIRM</name>
<comment type="caution">
    <text evidence="1">The sequence shown here is derived from an EMBL/GenBank/DDBJ whole genome shotgun (WGS) entry which is preliminary data.</text>
</comment>
<dbReference type="EMBL" id="ACCL02000025">
    <property type="protein sequence ID" value="EET58826.1"/>
    <property type="molecule type" value="Genomic_DNA"/>
</dbReference>
<dbReference type="Proteomes" id="UP000005561">
    <property type="component" value="Unassembled WGS sequence"/>
</dbReference>
<sequence length="41" mass="4671">MDFFPVHICFVSPFLHSLSSIIFISINGKRDGYSITFSAIY</sequence>
<accession>C6LKT8</accession>
<keyword evidence="2" id="KW-1185">Reference proteome</keyword>
<dbReference type="AlphaFoldDB" id="C6LKT8"/>
<organism evidence="1 2">
    <name type="scientific">Marvinbryantia formatexigens DSM 14469</name>
    <dbReference type="NCBI Taxonomy" id="478749"/>
    <lineage>
        <taxon>Bacteria</taxon>
        <taxon>Bacillati</taxon>
        <taxon>Bacillota</taxon>
        <taxon>Clostridia</taxon>
        <taxon>Lachnospirales</taxon>
        <taxon>Lachnospiraceae</taxon>
        <taxon>Marvinbryantia</taxon>
    </lineage>
</organism>